<keyword evidence="2" id="KW-1185">Reference proteome</keyword>
<accession>A0A0D9Y9B4</accession>
<name>A0A0D9Y9B4_9ORYZ</name>
<sequence length="241" mass="26755">MRNQAWHERVEAKGCEAWARHATRVHCHLSLTRSIAKTRGGKLGEEELQWSRCLRCGGREVGVRARAHREEAALGEAVFELPSADLMARGETSRRGTALRQARVQCKQTRSGVPVDIITSCRTHVQLSRDDRQTGSRVLAFGPALVADVQGELEASREIGNGTGGTASACARPEMGRRIEEEDGILINVYVMGSGLSRVPRERYSITMLFKIKEEKTQQSEVLASIKSNTDTVDIHSRAWY</sequence>
<proteinExistence type="predicted"/>
<evidence type="ECO:0000313" key="1">
    <source>
        <dbReference type="EnsemblPlants" id="OGLUM01G20030.1"/>
    </source>
</evidence>
<reference evidence="1" key="3">
    <citation type="submission" date="2018-05" db="EMBL/GenBank/DDBJ databases">
        <title>OgluRS3 (Oryza glumaepatula Reference Sequence Version 3).</title>
        <authorList>
            <person name="Zhang J."/>
            <person name="Kudrna D."/>
            <person name="Lee S."/>
            <person name="Talag J."/>
            <person name="Welchert J."/>
            <person name="Wing R.A."/>
        </authorList>
    </citation>
    <scope>NUCLEOTIDE SEQUENCE [LARGE SCALE GENOMIC DNA]</scope>
</reference>
<reference evidence="1" key="1">
    <citation type="submission" date="2013-08" db="EMBL/GenBank/DDBJ databases">
        <title>Oryza genome evolution.</title>
        <authorList>
            <person name="Wing R.A."/>
            <person name="Panaud O."/>
            <person name="Oliveira A.C."/>
        </authorList>
    </citation>
    <scope>NUCLEOTIDE SEQUENCE</scope>
</reference>
<dbReference type="Proteomes" id="UP000026961">
    <property type="component" value="Chromosome 1"/>
</dbReference>
<dbReference type="HOGENOM" id="CLU_1153228_0_0_1"/>
<dbReference type="Gramene" id="OGLUM01G20030.1">
    <property type="protein sequence ID" value="OGLUM01G20030.1"/>
    <property type="gene ID" value="OGLUM01G20030"/>
</dbReference>
<dbReference type="AlphaFoldDB" id="A0A0D9Y9B4"/>
<evidence type="ECO:0000313" key="2">
    <source>
        <dbReference type="Proteomes" id="UP000026961"/>
    </source>
</evidence>
<protein>
    <submittedName>
        <fullName evidence="1">Uncharacterized protein</fullName>
    </submittedName>
</protein>
<reference evidence="1" key="2">
    <citation type="submission" date="2015-04" db="UniProtKB">
        <authorList>
            <consortium name="EnsemblPlants"/>
        </authorList>
    </citation>
    <scope>IDENTIFICATION</scope>
</reference>
<organism evidence="1">
    <name type="scientific">Oryza glumipatula</name>
    <dbReference type="NCBI Taxonomy" id="40148"/>
    <lineage>
        <taxon>Eukaryota</taxon>
        <taxon>Viridiplantae</taxon>
        <taxon>Streptophyta</taxon>
        <taxon>Embryophyta</taxon>
        <taxon>Tracheophyta</taxon>
        <taxon>Spermatophyta</taxon>
        <taxon>Magnoliopsida</taxon>
        <taxon>Liliopsida</taxon>
        <taxon>Poales</taxon>
        <taxon>Poaceae</taxon>
        <taxon>BOP clade</taxon>
        <taxon>Oryzoideae</taxon>
        <taxon>Oryzeae</taxon>
        <taxon>Oryzinae</taxon>
        <taxon>Oryza</taxon>
    </lineage>
</organism>
<dbReference type="EnsemblPlants" id="OGLUM01G20030.1">
    <property type="protein sequence ID" value="OGLUM01G20030.1"/>
    <property type="gene ID" value="OGLUM01G20030"/>
</dbReference>